<proteinExistence type="inferred from homology"/>
<evidence type="ECO:0000256" key="11">
    <source>
        <dbReference type="SAM" id="Phobius"/>
    </source>
</evidence>
<dbReference type="EMBL" id="CP060715">
    <property type="protein sequence ID" value="QNN60730.1"/>
    <property type="molecule type" value="Genomic_DNA"/>
</dbReference>
<dbReference type="GO" id="GO:0004222">
    <property type="term" value="F:metalloendopeptidase activity"/>
    <property type="evidence" value="ECO:0007669"/>
    <property type="project" value="InterPro"/>
</dbReference>
<dbReference type="KEGG" id="eio:H9L01_10255"/>
<evidence type="ECO:0000256" key="5">
    <source>
        <dbReference type="ARBA" id="ARBA00022692"/>
    </source>
</evidence>
<dbReference type="PANTHER" id="PTHR42837:SF2">
    <property type="entry name" value="MEMBRANE METALLOPROTEASE ARASP2, CHLOROPLASTIC-RELATED"/>
    <property type="match status" value="1"/>
</dbReference>
<dbReference type="PANTHER" id="PTHR42837">
    <property type="entry name" value="REGULATOR OF SIGMA-E PROTEASE RSEP"/>
    <property type="match status" value="1"/>
</dbReference>
<keyword evidence="8 11" id="KW-1133">Transmembrane helix</keyword>
<evidence type="ECO:0000256" key="6">
    <source>
        <dbReference type="ARBA" id="ARBA00022801"/>
    </source>
</evidence>
<evidence type="ECO:0000256" key="1">
    <source>
        <dbReference type="ARBA" id="ARBA00001947"/>
    </source>
</evidence>
<dbReference type="InterPro" id="IPR004387">
    <property type="entry name" value="Pept_M50_Zn"/>
</dbReference>
<evidence type="ECO:0000256" key="4">
    <source>
        <dbReference type="ARBA" id="ARBA00022670"/>
    </source>
</evidence>
<feature type="transmembrane region" description="Helical" evidence="11">
    <location>
        <begin position="280"/>
        <end position="302"/>
    </location>
</feature>
<keyword evidence="5 11" id="KW-0812">Transmembrane</keyword>
<dbReference type="Pfam" id="PF02163">
    <property type="entry name" value="Peptidase_M50"/>
    <property type="match status" value="1"/>
</dbReference>
<keyword evidence="4 13" id="KW-0645">Protease</keyword>
<feature type="transmembrane region" description="Helical" evidence="11">
    <location>
        <begin position="330"/>
        <end position="348"/>
    </location>
</feature>
<evidence type="ECO:0000313" key="13">
    <source>
        <dbReference type="EMBL" id="QNN60730.1"/>
    </source>
</evidence>
<evidence type="ECO:0000256" key="9">
    <source>
        <dbReference type="ARBA" id="ARBA00023049"/>
    </source>
</evidence>
<evidence type="ECO:0000256" key="10">
    <source>
        <dbReference type="ARBA" id="ARBA00023136"/>
    </source>
</evidence>
<dbReference type="GO" id="GO:0016020">
    <property type="term" value="C:membrane"/>
    <property type="evidence" value="ECO:0007669"/>
    <property type="project" value="UniProtKB-SubCell"/>
</dbReference>
<keyword evidence="14" id="KW-1185">Reference proteome</keyword>
<dbReference type="CDD" id="cd06163">
    <property type="entry name" value="S2P-M50_PDZ_RseP-like"/>
    <property type="match status" value="1"/>
</dbReference>
<comment type="cofactor">
    <cofactor evidence="1">
        <name>Zn(2+)</name>
        <dbReference type="ChEBI" id="CHEBI:29105"/>
    </cofactor>
</comment>
<sequence length="352" mass="38926">MSFLFNVLMFVLVMGIIVLIHELGHLLAAKKFGVYCKEFAIGMGPTLWKVKKPHWETTYSIRALPLGGFVSMAGEPGEEDMDVPLERTMKGIKNWQKLIVILAGVTMNFILAFLIFWGLFSYHGTVDSPKPVIASVQEGYPAEAAGLLPGDHIIELKFSDGTVVKPNTFQDILVGITTYEGREMTVTVDREGTIESVQLSPQKIEENDQVRYVIGIVAEPGEYRSLSILEAIPVAWSQMMFLIQQLVFLLARLVKGIGLSSVGGPISIFKVTSEIRNSGFTFFLNLVAALSLNLAVINLVPIPIMDGGRAVLIIIESIIRRPIPEKLENVIMFIGLAIMVLLFVFIMINDLT</sequence>
<comment type="subcellular location">
    <subcellularLocation>
        <location evidence="2">Membrane</location>
        <topology evidence="2">Multi-pass membrane protein</topology>
    </subcellularLocation>
</comment>
<dbReference type="SUPFAM" id="SSF50156">
    <property type="entry name" value="PDZ domain-like"/>
    <property type="match status" value="1"/>
</dbReference>
<evidence type="ECO:0000313" key="14">
    <source>
        <dbReference type="Proteomes" id="UP000515928"/>
    </source>
</evidence>
<dbReference type="InterPro" id="IPR008915">
    <property type="entry name" value="Peptidase_M50"/>
</dbReference>
<accession>A0A7G9RYQ5</accession>
<dbReference type="CDD" id="cd23081">
    <property type="entry name" value="cpPDZ_EcRseP-like"/>
    <property type="match status" value="1"/>
</dbReference>
<dbReference type="Proteomes" id="UP000515928">
    <property type="component" value="Chromosome"/>
</dbReference>
<comment type="similarity">
    <text evidence="3">Belongs to the peptidase M50B family.</text>
</comment>
<evidence type="ECO:0000256" key="2">
    <source>
        <dbReference type="ARBA" id="ARBA00004141"/>
    </source>
</evidence>
<keyword evidence="7" id="KW-0862">Zinc</keyword>
<reference evidence="13 14" key="1">
    <citation type="submission" date="2020-08" db="EMBL/GenBank/DDBJ databases">
        <title>Genome sequence of Erysipelothrix inopinata DSM 15511T.</title>
        <authorList>
            <person name="Hyun D.-W."/>
            <person name="Bae J.-W."/>
        </authorList>
    </citation>
    <scope>NUCLEOTIDE SEQUENCE [LARGE SCALE GENOMIC DNA]</scope>
    <source>
        <strain evidence="13 14">DSM 15511</strain>
    </source>
</reference>
<dbReference type="InterPro" id="IPR036034">
    <property type="entry name" value="PDZ_sf"/>
</dbReference>
<keyword evidence="9" id="KW-0482">Metalloprotease</keyword>
<organism evidence="13 14">
    <name type="scientific">Erysipelothrix inopinata</name>
    <dbReference type="NCBI Taxonomy" id="225084"/>
    <lineage>
        <taxon>Bacteria</taxon>
        <taxon>Bacillati</taxon>
        <taxon>Bacillota</taxon>
        <taxon>Erysipelotrichia</taxon>
        <taxon>Erysipelotrichales</taxon>
        <taxon>Erysipelotrichaceae</taxon>
        <taxon>Erysipelothrix</taxon>
    </lineage>
</organism>
<feature type="domain" description="Peptidase M50" evidence="12">
    <location>
        <begin position="9"/>
        <end position="342"/>
    </location>
</feature>
<feature type="transmembrane region" description="Helical" evidence="11">
    <location>
        <begin position="98"/>
        <end position="120"/>
    </location>
</feature>
<evidence type="ECO:0000259" key="12">
    <source>
        <dbReference type="Pfam" id="PF02163"/>
    </source>
</evidence>
<keyword evidence="6" id="KW-0378">Hydrolase</keyword>
<feature type="transmembrane region" description="Helical" evidence="11">
    <location>
        <begin position="6"/>
        <end position="28"/>
    </location>
</feature>
<dbReference type="GO" id="GO:0006508">
    <property type="term" value="P:proteolysis"/>
    <property type="evidence" value="ECO:0007669"/>
    <property type="project" value="UniProtKB-KW"/>
</dbReference>
<evidence type="ECO:0000256" key="8">
    <source>
        <dbReference type="ARBA" id="ARBA00022989"/>
    </source>
</evidence>
<dbReference type="Gene3D" id="2.30.42.10">
    <property type="match status" value="1"/>
</dbReference>
<evidence type="ECO:0000256" key="3">
    <source>
        <dbReference type="ARBA" id="ARBA00007931"/>
    </source>
</evidence>
<evidence type="ECO:0000256" key="7">
    <source>
        <dbReference type="ARBA" id="ARBA00022833"/>
    </source>
</evidence>
<dbReference type="RefSeq" id="WP_187533853.1">
    <property type="nucleotide sequence ID" value="NZ_CBCSHU010000023.1"/>
</dbReference>
<dbReference type="AlphaFoldDB" id="A0A7G9RYQ5"/>
<name>A0A7G9RYQ5_9FIRM</name>
<protein>
    <submittedName>
        <fullName evidence="13">Site-2 protease family protein</fullName>
    </submittedName>
</protein>
<keyword evidence="10 11" id="KW-0472">Membrane</keyword>
<feature type="transmembrane region" description="Helical" evidence="11">
    <location>
        <begin position="246"/>
        <end position="268"/>
    </location>
</feature>
<gene>
    <name evidence="13" type="ORF">H9L01_10255</name>
</gene>